<dbReference type="InterPro" id="IPR041121">
    <property type="entry name" value="SDH_C"/>
</dbReference>
<comment type="subunit">
    <text evidence="8">Homodimer.</text>
</comment>
<dbReference type="SUPFAM" id="SSF51735">
    <property type="entry name" value="NAD(P)-binding Rossmann-fold domains"/>
    <property type="match status" value="1"/>
</dbReference>
<dbReference type="UniPathway" id="UPA00053">
    <property type="reaction ID" value="UER00087"/>
</dbReference>
<dbReference type="GO" id="GO:0005829">
    <property type="term" value="C:cytosol"/>
    <property type="evidence" value="ECO:0007669"/>
    <property type="project" value="TreeGrafter"/>
</dbReference>
<evidence type="ECO:0000313" key="12">
    <source>
        <dbReference type="EMBL" id="AIY64303.1"/>
    </source>
</evidence>
<feature type="domain" description="SDH C-terminal" evidence="11">
    <location>
        <begin position="239"/>
        <end position="269"/>
    </location>
</feature>
<dbReference type="Gene3D" id="3.40.50.720">
    <property type="entry name" value="NAD(P)-binding Rossmann-like Domain"/>
    <property type="match status" value="1"/>
</dbReference>
<protein>
    <recommendedName>
        <fullName evidence="2 8">Shikimate dehydrogenase (NADP(+))</fullName>
        <shortName evidence="8">SDH</shortName>
        <ecNumber evidence="2 8">1.1.1.25</ecNumber>
    </recommendedName>
</protein>
<evidence type="ECO:0000313" key="13">
    <source>
        <dbReference type="Proteomes" id="UP000030341"/>
    </source>
</evidence>
<dbReference type="GO" id="GO:0004764">
    <property type="term" value="F:shikimate 3-dehydrogenase (NADP+) activity"/>
    <property type="evidence" value="ECO:0007669"/>
    <property type="project" value="UniProtKB-UniRule"/>
</dbReference>
<feature type="binding site" evidence="8">
    <location>
        <position position="216"/>
    </location>
    <ligand>
        <name>shikimate</name>
        <dbReference type="ChEBI" id="CHEBI:36208"/>
    </ligand>
</feature>
<name>A0A0A7ECR2_9GAMM</name>
<dbReference type="PANTHER" id="PTHR21089:SF1">
    <property type="entry name" value="BIFUNCTIONAL 3-DEHYDROQUINATE DEHYDRATASE_SHIKIMATE DEHYDROGENASE, CHLOROPLASTIC"/>
    <property type="match status" value="1"/>
</dbReference>
<comment type="function">
    <text evidence="8">Involved in the biosynthesis of the chorismate, which leads to the biosynthesis of aromatic amino acids. Catalyzes the reversible NADPH linked reduction of 3-dehydroshikimate (DHSA) to yield shikimate (SA).</text>
</comment>
<dbReference type="InterPro" id="IPR013708">
    <property type="entry name" value="Shikimate_DH-bd_N"/>
</dbReference>
<accession>A0A0A7ECR2</accession>
<dbReference type="Gene3D" id="3.40.50.10860">
    <property type="entry name" value="Leucine Dehydrogenase, chain A, domain 1"/>
    <property type="match status" value="1"/>
</dbReference>
<evidence type="ECO:0000256" key="4">
    <source>
        <dbReference type="ARBA" id="ARBA00022857"/>
    </source>
</evidence>
<feature type="binding site" evidence="8">
    <location>
        <begin position="126"/>
        <end position="130"/>
    </location>
    <ligand>
        <name>NADP(+)</name>
        <dbReference type="ChEBI" id="CHEBI:58349"/>
    </ligand>
</feature>
<evidence type="ECO:0000256" key="7">
    <source>
        <dbReference type="ARBA" id="ARBA00049442"/>
    </source>
</evidence>
<feature type="domain" description="Shikimate dehydrogenase substrate binding N-terminal" evidence="10">
    <location>
        <begin position="6"/>
        <end position="88"/>
    </location>
</feature>
<feature type="binding site" evidence="8">
    <location>
        <position position="214"/>
    </location>
    <ligand>
        <name>NADP(+)</name>
        <dbReference type="ChEBI" id="CHEBI:58349"/>
    </ligand>
</feature>
<dbReference type="SUPFAM" id="SSF53223">
    <property type="entry name" value="Aminoacid dehydrogenase-like, N-terminal domain"/>
    <property type="match status" value="1"/>
</dbReference>
<evidence type="ECO:0000256" key="2">
    <source>
        <dbReference type="ARBA" id="ARBA00012962"/>
    </source>
</evidence>
<dbReference type="STRING" id="1348114.OM33_03370"/>
<dbReference type="EC" id="1.1.1.25" evidence="2 8"/>
<keyword evidence="4 8" id="KW-0521">NADP</keyword>
<feature type="active site" description="Proton acceptor" evidence="8">
    <location>
        <position position="65"/>
    </location>
</feature>
<comment type="catalytic activity">
    <reaction evidence="7 8">
        <text>shikimate + NADP(+) = 3-dehydroshikimate + NADPH + H(+)</text>
        <dbReference type="Rhea" id="RHEA:17737"/>
        <dbReference type="ChEBI" id="CHEBI:15378"/>
        <dbReference type="ChEBI" id="CHEBI:16630"/>
        <dbReference type="ChEBI" id="CHEBI:36208"/>
        <dbReference type="ChEBI" id="CHEBI:57783"/>
        <dbReference type="ChEBI" id="CHEBI:58349"/>
        <dbReference type="EC" id="1.1.1.25"/>
    </reaction>
</comment>
<keyword evidence="3 8" id="KW-0028">Amino-acid biosynthesis</keyword>
<organism evidence="12 13">
    <name type="scientific">Pseudoalteromonas piratica</name>
    <dbReference type="NCBI Taxonomy" id="1348114"/>
    <lineage>
        <taxon>Bacteria</taxon>
        <taxon>Pseudomonadati</taxon>
        <taxon>Pseudomonadota</taxon>
        <taxon>Gammaproteobacteria</taxon>
        <taxon>Alteromonadales</taxon>
        <taxon>Pseudoalteromonadaceae</taxon>
        <taxon>Pseudoalteromonas</taxon>
    </lineage>
</organism>
<dbReference type="CDD" id="cd01065">
    <property type="entry name" value="NAD_bind_Shikimate_DH"/>
    <property type="match status" value="1"/>
</dbReference>
<dbReference type="EMBL" id="CP009888">
    <property type="protein sequence ID" value="AIY64303.1"/>
    <property type="molecule type" value="Genomic_DNA"/>
</dbReference>
<dbReference type="GO" id="GO:0009073">
    <property type="term" value="P:aromatic amino acid family biosynthetic process"/>
    <property type="evidence" value="ECO:0007669"/>
    <property type="project" value="UniProtKB-KW"/>
</dbReference>
<dbReference type="InterPro" id="IPR036291">
    <property type="entry name" value="NAD(P)-bd_dom_sf"/>
</dbReference>
<evidence type="ECO:0000259" key="11">
    <source>
        <dbReference type="Pfam" id="PF18317"/>
    </source>
</evidence>
<proteinExistence type="inferred from homology"/>
<dbReference type="GO" id="GO:0008652">
    <property type="term" value="P:amino acid biosynthetic process"/>
    <property type="evidence" value="ECO:0007669"/>
    <property type="project" value="UniProtKB-KW"/>
</dbReference>
<dbReference type="Pfam" id="PF01488">
    <property type="entry name" value="Shikimate_DH"/>
    <property type="match status" value="1"/>
</dbReference>
<feature type="binding site" evidence="8">
    <location>
        <position position="102"/>
    </location>
    <ligand>
        <name>shikimate</name>
        <dbReference type="ChEBI" id="CHEBI:36208"/>
    </ligand>
</feature>
<evidence type="ECO:0000256" key="6">
    <source>
        <dbReference type="ARBA" id="ARBA00023141"/>
    </source>
</evidence>
<feature type="binding site" evidence="8">
    <location>
        <position position="239"/>
    </location>
    <ligand>
        <name>NADP(+)</name>
        <dbReference type="ChEBI" id="CHEBI:58349"/>
    </ligand>
</feature>
<feature type="binding site" evidence="8">
    <location>
        <position position="61"/>
    </location>
    <ligand>
        <name>shikimate</name>
        <dbReference type="ChEBI" id="CHEBI:36208"/>
    </ligand>
</feature>
<dbReference type="OrthoDB" id="9776868at2"/>
<dbReference type="GO" id="GO:0050661">
    <property type="term" value="F:NADP binding"/>
    <property type="evidence" value="ECO:0007669"/>
    <property type="project" value="InterPro"/>
</dbReference>
<dbReference type="eggNOG" id="COG0169">
    <property type="taxonomic scope" value="Bacteria"/>
</dbReference>
<feature type="domain" description="Quinate/shikimate 5-dehydrogenase/glutamyl-tRNA reductase" evidence="9">
    <location>
        <begin position="113"/>
        <end position="192"/>
    </location>
</feature>
<dbReference type="InterPro" id="IPR011342">
    <property type="entry name" value="Shikimate_DH"/>
</dbReference>
<dbReference type="RefSeq" id="WP_038638773.1">
    <property type="nucleotide sequence ID" value="NZ_CP009888.1"/>
</dbReference>
<evidence type="ECO:0000259" key="9">
    <source>
        <dbReference type="Pfam" id="PF01488"/>
    </source>
</evidence>
<dbReference type="InterPro" id="IPR006151">
    <property type="entry name" value="Shikm_DH/Glu-tRNA_Rdtase"/>
</dbReference>
<dbReference type="HAMAP" id="MF_00222">
    <property type="entry name" value="Shikimate_DH_AroE"/>
    <property type="match status" value="1"/>
</dbReference>
<dbReference type="HOGENOM" id="CLU_044063_2_1_6"/>
<feature type="binding site" evidence="8">
    <location>
        <position position="77"/>
    </location>
    <ligand>
        <name>NADP(+)</name>
        <dbReference type="ChEBI" id="CHEBI:58349"/>
    </ligand>
</feature>
<reference evidence="12 13" key="1">
    <citation type="submission" date="2014-11" db="EMBL/GenBank/DDBJ databases">
        <title>Complete Genome Sequence of Pseudoalteromonas sp. Strain OCN003 Isolated from Kaneohe Bay, Oahu, Hawaii.</title>
        <authorList>
            <person name="Beurmann S."/>
            <person name="Videau P."/>
            <person name="Ushijima B."/>
            <person name="Smith A.M."/>
            <person name="Aeby G.S."/>
            <person name="Callahan S.M."/>
            <person name="Belcaid M."/>
        </authorList>
    </citation>
    <scope>NUCLEOTIDE SEQUENCE [LARGE SCALE GENOMIC DNA]</scope>
    <source>
        <strain evidence="12 13">OCN003</strain>
    </source>
</reference>
<keyword evidence="6 8" id="KW-0057">Aromatic amino acid biosynthesis</keyword>
<sequence>MDKYAVFGNPVNHSKSPKIHQAFAKELNQAIEYSAILAPIDGFKESIASFVKAGGIGANVTVPFKEEAFALVDELTERAKTAGAVNTIKVNSDGKLVGDNTDGIGLVSDILNNQFEISDKRVLLIGAGGAARGAILPILQQQPEKLTIINRTIEKAIKLRQEFASYGEIEACGFDDQPQASFDIIINSTSASITGDVPPISERFVEQCELAYDMFYSQQDTSFNLWVKSVNPQAVTLDGSGMLVGQAAEAFHVWRGAKPSTQAVIEQLKSGEL</sequence>
<keyword evidence="13" id="KW-1185">Reference proteome</keyword>
<feature type="binding site" evidence="8">
    <location>
        <position position="246"/>
    </location>
    <ligand>
        <name>shikimate</name>
        <dbReference type="ChEBI" id="CHEBI:36208"/>
    </ligand>
</feature>
<dbReference type="NCBIfam" id="NF001310">
    <property type="entry name" value="PRK00258.1-2"/>
    <property type="match status" value="1"/>
</dbReference>
<evidence type="ECO:0000256" key="8">
    <source>
        <dbReference type="HAMAP-Rule" id="MF_00222"/>
    </source>
</evidence>
<gene>
    <name evidence="8" type="primary">aroE</name>
    <name evidence="12" type="ORF">OM33_03370</name>
</gene>
<dbReference type="KEGG" id="pseo:OM33_03370"/>
<dbReference type="InterPro" id="IPR046346">
    <property type="entry name" value="Aminoacid_DH-like_N_sf"/>
</dbReference>
<evidence type="ECO:0000259" key="10">
    <source>
        <dbReference type="Pfam" id="PF08501"/>
    </source>
</evidence>
<dbReference type="GO" id="GO:0009423">
    <property type="term" value="P:chorismate biosynthetic process"/>
    <property type="evidence" value="ECO:0007669"/>
    <property type="project" value="UniProtKB-UniRule"/>
</dbReference>
<dbReference type="GO" id="GO:0019632">
    <property type="term" value="P:shikimate metabolic process"/>
    <property type="evidence" value="ECO:0007669"/>
    <property type="project" value="InterPro"/>
</dbReference>
<dbReference type="InterPro" id="IPR022893">
    <property type="entry name" value="Shikimate_DH_fam"/>
</dbReference>
<dbReference type="Proteomes" id="UP000030341">
    <property type="component" value="Chromosome 1"/>
</dbReference>
<comment type="similarity">
    <text evidence="8">Belongs to the shikimate dehydrogenase family.</text>
</comment>
<keyword evidence="5 8" id="KW-0560">Oxidoreductase</keyword>
<evidence type="ECO:0000256" key="3">
    <source>
        <dbReference type="ARBA" id="ARBA00022605"/>
    </source>
</evidence>
<feature type="binding site" evidence="8">
    <location>
        <position position="86"/>
    </location>
    <ligand>
        <name>shikimate</name>
        <dbReference type="ChEBI" id="CHEBI:36208"/>
    </ligand>
</feature>
<evidence type="ECO:0000256" key="5">
    <source>
        <dbReference type="ARBA" id="ARBA00023002"/>
    </source>
</evidence>
<dbReference type="Pfam" id="PF08501">
    <property type="entry name" value="Shikimate_dh_N"/>
    <property type="match status" value="1"/>
</dbReference>
<comment type="pathway">
    <text evidence="1 8">Metabolic intermediate biosynthesis; chorismate biosynthesis; chorismate from D-erythrose 4-phosphate and phosphoenolpyruvate: step 4/7.</text>
</comment>
<feature type="binding site" evidence="8">
    <location>
        <begin position="14"/>
        <end position="16"/>
    </location>
    <ligand>
        <name>shikimate</name>
        <dbReference type="ChEBI" id="CHEBI:36208"/>
    </ligand>
</feature>
<feature type="binding site" evidence="8">
    <location>
        <begin position="150"/>
        <end position="155"/>
    </location>
    <ligand>
        <name>NADP(+)</name>
        <dbReference type="ChEBI" id="CHEBI:58349"/>
    </ligand>
</feature>
<dbReference type="AlphaFoldDB" id="A0A0A7ECR2"/>
<dbReference type="FunFam" id="3.40.50.10860:FF:000006">
    <property type="entry name" value="Shikimate dehydrogenase (NADP(+))"/>
    <property type="match status" value="1"/>
</dbReference>
<dbReference type="PANTHER" id="PTHR21089">
    <property type="entry name" value="SHIKIMATE DEHYDROGENASE"/>
    <property type="match status" value="1"/>
</dbReference>
<evidence type="ECO:0000256" key="1">
    <source>
        <dbReference type="ARBA" id="ARBA00004871"/>
    </source>
</evidence>
<dbReference type="Pfam" id="PF18317">
    <property type="entry name" value="SDH_C"/>
    <property type="match status" value="1"/>
</dbReference>
<dbReference type="NCBIfam" id="TIGR00507">
    <property type="entry name" value="aroE"/>
    <property type="match status" value="1"/>
</dbReference>